<dbReference type="Pfam" id="PF08269">
    <property type="entry name" value="dCache_2"/>
    <property type="match status" value="1"/>
</dbReference>
<dbReference type="SUPFAM" id="SSF53850">
    <property type="entry name" value="Periplasmic binding protein-like II"/>
    <property type="match status" value="1"/>
</dbReference>
<evidence type="ECO:0000259" key="1">
    <source>
        <dbReference type="SMART" id="SM00062"/>
    </source>
</evidence>
<dbReference type="PATRIC" id="fig|1434110.4.peg.3059"/>
<organism evidence="2 3">
    <name type="scientific">Methanosarcina horonobensis HB-1 = JCM 15518</name>
    <dbReference type="NCBI Taxonomy" id="1434110"/>
    <lineage>
        <taxon>Archaea</taxon>
        <taxon>Methanobacteriati</taxon>
        <taxon>Methanobacteriota</taxon>
        <taxon>Stenosarchaea group</taxon>
        <taxon>Methanomicrobia</taxon>
        <taxon>Methanosarcinales</taxon>
        <taxon>Methanosarcinaceae</taxon>
        <taxon>Methanosarcina</taxon>
    </lineage>
</organism>
<protein>
    <submittedName>
        <fullName evidence="2">Cystine transporter subunit</fullName>
    </submittedName>
</protein>
<reference evidence="2 3" key="1">
    <citation type="submission" date="2014-07" db="EMBL/GenBank/DDBJ databases">
        <title>Methanogenic archaea and the global carbon cycle.</title>
        <authorList>
            <person name="Henriksen J.R."/>
            <person name="Luke J."/>
            <person name="Reinhart S."/>
            <person name="Benedict M.N."/>
            <person name="Youngblut N.D."/>
            <person name="Metcalf M.E."/>
            <person name="Whitaker R.J."/>
            <person name="Metcalf W.W."/>
        </authorList>
    </citation>
    <scope>NUCLEOTIDE SEQUENCE [LARGE SCALE GENOMIC DNA]</scope>
    <source>
        <strain evidence="2 3">HB-1</strain>
    </source>
</reference>
<dbReference type="InterPro" id="IPR001638">
    <property type="entry name" value="Solute-binding_3/MltF_N"/>
</dbReference>
<gene>
    <name evidence="2" type="ORF">MSHOH_2380</name>
</gene>
<sequence length="418" mass="46461">MSSFLRYTYLFLSIALTGALIMTAGCLSEREVESADTNSTLELTSLTYYTEQLPPYNYQENGTVKGLSVDLLEAITEKMGNKVSQEEIHLVPWTEGYQAALTGNGTVLFSMARTPEREDLFKWAGPVYTNRKVLFARPDREISIKGPEDLKGYRIGVITDDVAIRYLLDIGVNQSQIVTESDVYAIIAALDSGEIDLWACPEASGNYFAEQATGNYNSYMVVYELQAQDTYYAFSKDVPDSVVQSFQQALDTLRDQKDEQGVSDYERIVYQDLGVSCAQQTFTDEAVIALVNITATAIEKNATDTFHRINAGEAPYRDPENPGLYAFVYDANVTMVAHADNILLVGTNLKGKTDVTGKPFRDEIVTGALENGTGWEEYVYTNPVHANLYYKTTYYRSVRGSDGNSYVVCSGNFKKCGI</sequence>
<dbReference type="InterPro" id="IPR004010">
    <property type="entry name" value="Double_Cache_2"/>
</dbReference>
<dbReference type="EMBL" id="CP009516">
    <property type="protein sequence ID" value="AKB78863.1"/>
    <property type="molecule type" value="Genomic_DNA"/>
</dbReference>
<dbReference type="AlphaFoldDB" id="A0A0E3SGW6"/>
<dbReference type="SMART" id="SM00062">
    <property type="entry name" value="PBPb"/>
    <property type="match status" value="1"/>
</dbReference>
<dbReference type="Gene3D" id="3.40.190.10">
    <property type="entry name" value="Periplasmic binding protein-like II"/>
    <property type="match status" value="2"/>
</dbReference>
<proteinExistence type="predicted"/>
<evidence type="ECO:0000313" key="2">
    <source>
        <dbReference type="EMBL" id="AKB78863.1"/>
    </source>
</evidence>
<dbReference type="PROSITE" id="PS51257">
    <property type="entry name" value="PROKAR_LIPOPROTEIN"/>
    <property type="match status" value="1"/>
</dbReference>
<evidence type="ECO:0000313" key="3">
    <source>
        <dbReference type="Proteomes" id="UP000033101"/>
    </source>
</evidence>
<keyword evidence="3" id="KW-1185">Reference proteome</keyword>
<dbReference type="KEGG" id="mhor:MSHOH_2380"/>
<dbReference type="Proteomes" id="UP000033101">
    <property type="component" value="Chromosome"/>
</dbReference>
<dbReference type="Pfam" id="PF00497">
    <property type="entry name" value="SBP_bac_3"/>
    <property type="match status" value="1"/>
</dbReference>
<dbReference type="HOGENOM" id="CLU_656593_0_0_2"/>
<dbReference type="STRING" id="1434110.MSHOH_2380"/>
<dbReference type="Gene3D" id="3.30.450.20">
    <property type="entry name" value="PAS domain"/>
    <property type="match status" value="1"/>
</dbReference>
<accession>A0A0E3SGW6</accession>
<dbReference type="PANTHER" id="PTHR38834:SF3">
    <property type="entry name" value="SOLUTE-BINDING PROTEIN FAMILY 3_N-TERMINAL DOMAIN-CONTAINING PROTEIN"/>
    <property type="match status" value="1"/>
</dbReference>
<dbReference type="PANTHER" id="PTHR38834">
    <property type="entry name" value="PERIPLASMIC SUBSTRATE BINDING PROTEIN FAMILY 3"/>
    <property type="match status" value="1"/>
</dbReference>
<feature type="domain" description="Solute-binding protein family 3/N-terminal" evidence="1">
    <location>
        <begin position="45"/>
        <end position="272"/>
    </location>
</feature>
<dbReference type="OrthoDB" id="134664at2157"/>
<name>A0A0E3SGW6_9EURY</name>